<dbReference type="SMART" id="SM00389">
    <property type="entry name" value="HOX"/>
    <property type="match status" value="1"/>
</dbReference>
<dbReference type="EMBL" id="JABFUD020000008">
    <property type="protein sequence ID" value="KAI5076240.1"/>
    <property type="molecule type" value="Genomic_DNA"/>
</dbReference>
<dbReference type="Pfam" id="PF00046">
    <property type="entry name" value="Homeodomain"/>
    <property type="match status" value="1"/>
</dbReference>
<dbReference type="AlphaFoldDB" id="A0A9D4ZKJ6"/>
<evidence type="ECO:0000259" key="16">
    <source>
        <dbReference type="PROSITE" id="PS50071"/>
    </source>
</evidence>
<dbReference type="OrthoDB" id="1903104at2759"/>
<evidence type="ECO:0000256" key="13">
    <source>
        <dbReference type="RuleBase" id="RU000682"/>
    </source>
</evidence>
<dbReference type="CDD" id="cd15504">
    <property type="entry name" value="PHD_PRHA_like"/>
    <property type="match status" value="1"/>
</dbReference>
<dbReference type="InterPro" id="IPR045876">
    <property type="entry name" value="PRHA-like_PHD-finger"/>
</dbReference>
<keyword evidence="10 11" id="KW-0539">Nucleus</keyword>
<dbReference type="InterPro" id="IPR001356">
    <property type="entry name" value="HD"/>
</dbReference>
<feature type="compositionally biased region" description="Polar residues" evidence="14">
    <location>
        <begin position="38"/>
        <end position="59"/>
    </location>
</feature>
<feature type="region of interest" description="Disordered" evidence="14">
    <location>
        <begin position="485"/>
        <end position="525"/>
    </location>
</feature>
<keyword evidence="9" id="KW-0804">Transcription</keyword>
<dbReference type="PROSITE" id="PS50071">
    <property type="entry name" value="HOMEOBOX_2"/>
    <property type="match status" value="1"/>
</dbReference>
<evidence type="ECO:0000256" key="1">
    <source>
        <dbReference type="ARBA" id="ARBA00004123"/>
    </source>
</evidence>
<dbReference type="InterPro" id="IPR013083">
    <property type="entry name" value="Znf_RING/FYVE/PHD"/>
</dbReference>
<dbReference type="CDD" id="cd00086">
    <property type="entry name" value="homeodomain"/>
    <property type="match status" value="1"/>
</dbReference>
<feature type="compositionally biased region" description="Basic and acidic residues" evidence="14">
    <location>
        <begin position="365"/>
        <end position="375"/>
    </location>
</feature>
<dbReference type="Proteomes" id="UP000886520">
    <property type="component" value="Chromosome 8"/>
</dbReference>
<dbReference type="InterPro" id="IPR019787">
    <property type="entry name" value="Znf_PHD-finger"/>
</dbReference>
<evidence type="ECO:0000256" key="11">
    <source>
        <dbReference type="PROSITE-ProRule" id="PRU00108"/>
    </source>
</evidence>
<proteinExistence type="inferred from homology"/>
<evidence type="ECO:0000256" key="14">
    <source>
        <dbReference type="SAM" id="MobiDB-lite"/>
    </source>
</evidence>
<keyword evidence="18" id="KW-1185">Reference proteome</keyword>
<keyword evidence="7 11" id="KW-0238">DNA-binding</keyword>
<feature type="compositionally biased region" description="Basic and acidic residues" evidence="14">
    <location>
        <begin position="277"/>
        <end position="299"/>
    </location>
</feature>
<evidence type="ECO:0000256" key="2">
    <source>
        <dbReference type="ARBA" id="ARBA00007427"/>
    </source>
</evidence>
<feature type="region of interest" description="Disordered" evidence="14">
    <location>
        <begin position="1"/>
        <end position="75"/>
    </location>
</feature>
<dbReference type="Gene3D" id="3.30.40.10">
    <property type="entry name" value="Zinc/RING finger domain, C3HC4 (zinc finger)"/>
    <property type="match status" value="1"/>
</dbReference>
<feature type="domain" description="Homeobox" evidence="16">
    <location>
        <begin position="430"/>
        <end position="490"/>
    </location>
</feature>
<dbReference type="FunFam" id="3.30.40.10:FF:000650">
    <property type="entry name" value="Homeobox protein HAT3.1"/>
    <property type="match status" value="1"/>
</dbReference>
<comment type="caution">
    <text evidence="17">The sequence shown here is derived from an EMBL/GenBank/DDBJ whole genome shotgun (WGS) entry which is preliminary data.</text>
</comment>
<dbReference type="InterPro" id="IPR019786">
    <property type="entry name" value="Zinc_finger_PHD-type_CS"/>
</dbReference>
<dbReference type="Gene3D" id="1.10.10.60">
    <property type="entry name" value="Homeodomain-like"/>
    <property type="match status" value="1"/>
</dbReference>
<reference evidence="17" key="1">
    <citation type="submission" date="2021-01" db="EMBL/GenBank/DDBJ databases">
        <title>Adiantum capillus-veneris genome.</title>
        <authorList>
            <person name="Fang Y."/>
            <person name="Liao Q."/>
        </authorList>
    </citation>
    <scope>NUCLEOTIDE SEQUENCE</scope>
    <source>
        <strain evidence="17">H3</strain>
        <tissue evidence="17">Leaf</tissue>
    </source>
</reference>
<feature type="region of interest" description="Disordered" evidence="14">
    <location>
        <begin position="267"/>
        <end position="442"/>
    </location>
</feature>
<keyword evidence="4 12" id="KW-0863">Zinc-finger</keyword>
<organism evidence="17 18">
    <name type="scientific">Adiantum capillus-veneris</name>
    <name type="common">Maidenhair fern</name>
    <dbReference type="NCBI Taxonomy" id="13818"/>
    <lineage>
        <taxon>Eukaryota</taxon>
        <taxon>Viridiplantae</taxon>
        <taxon>Streptophyta</taxon>
        <taxon>Embryophyta</taxon>
        <taxon>Tracheophyta</taxon>
        <taxon>Polypodiopsida</taxon>
        <taxon>Polypodiidae</taxon>
        <taxon>Polypodiales</taxon>
        <taxon>Pteridineae</taxon>
        <taxon>Pteridaceae</taxon>
        <taxon>Vittarioideae</taxon>
        <taxon>Adiantum</taxon>
    </lineage>
</organism>
<evidence type="ECO:0000256" key="3">
    <source>
        <dbReference type="ARBA" id="ARBA00022723"/>
    </source>
</evidence>
<evidence type="ECO:0000256" key="12">
    <source>
        <dbReference type="PROSITE-ProRule" id="PRU00146"/>
    </source>
</evidence>
<feature type="compositionally biased region" description="Acidic residues" evidence="14">
    <location>
        <begin position="267"/>
        <end position="276"/>
    </location>
</feature>
<feature type="compositionally biased region" description="Low complexity" evidence="14">
    <location>
        <begin position="425"/>
        <end position="438"/>
    </location>
</feature>
<evidence type="ECO:0000256" key="8">
    <source>
        <dbReference type="ARBA" id="ARBA00023155"/>
    </source>
</evidence>
<dbReference type="GO" id="GO:0008270">
    <property type="term" value="F:zinc ion binding"/>
    <property type="evidence" value="ECO:0007669"/>
    <property type="project" value="UniProtKB-KW"/>
</dbReference>
<dbReference type="SUPFAM" id="SSF46689">
    <property type="entry name" value="Homeodomain-like"/>
    <property type="match status" value="1"/>
</dbReference>
<dbReference type="InterPro" id="IPR001965">
    <property type="entry name" value="Znf_PHD"/>
</dbReference>
<evidence type="ECO:0000256" key="4">
    <source>
        <dbReference type="ARBA" id="ARBA00022771"/>
    </source>
</evidence>
<dbReference type="SMART" id="SM00249">
    <property type="entry name" value="PHD"/>
    <property type="match status" value="1"/>
</dbReference>
<evidence type="ECO:0000256" key="10">
    <source>
        <dbReference type="ARBA" id="ARBA00023242"/>
    </source>
</evidence>
<feature type="compositionally biased region" description="Basic and acidic residues" evidence="14">
    <location>
        <begin position="1"/>
        <end position="10"/>
    </location>
</feature>
<sequence>MSSIKKEIRARNKQGPKSSSTQAGDKVGPESSLVRWLRSQTPQQKASPPDAKSSSTSDAQKQRKHQKPKNASVKDDATKIKMRVKYFMTIIMREQSLIDAYSADGWKGQSVEKIRPEQELKRAEAQILQSKVKIRQELEKLHTLSLVGSIQESAFDDDGQIYFDDIFCAICKSKEVYPENDIILCDGACNRAFHQFCLDPPLRTEDIPPGDDGWLCPVCDSKFECLDAINDNFGTDFKVEDSWEKVFAEVEDASAGDNLLGFQVEWPSEDSEDDDYNPDKAKPAEPGESGKEIGSDRDSSSNSVSDSDSDTSDSGSEVEFFDEFAGTSKARKGPLFEDDEDGTASEMVEEQIETDDTVLVTGKRQRPDVDYKQLYDEVYGANASDYDSSEDEDFGKIKQSKGSTGSTERPAPEKRKKVQAGQDLGGSSVSQGRKSSSKLSKEAVVKLQESFQGCELPSKACKQTLSSELGVSFEDVNAWFRNARRAASRKKKLGGDIKASDPHSEEGGQETGKQDPENTEAATDM</sequence>
<feature type="DNA-binding region" description="Homeobox" evidence="11">
    <location>
        <begin position="432"/>
        <end position="491"/>
    </location>
</feature>
<keyword evidence="6" id="KW-0805">Transcription regulation</keyword>
<dbReference type="InterPro" id="IPR011011">
    <property type="entry name" value="Znf_FYVE_PHD"/>
</dbReference>
<dbReference type="GO" id="GO:0005634">
    <property type="term" value="C:nucleus"/>
    <property type="evidence" value="ECO:0007669"/>
    <property type="project" value="UniProtKB-SubCell"/>
</dbReference>
<evidence type="ECO:0000256" key="9">
    <source>
        <dbReference type="ARBA" id="ARBA00023163"/>
    </source>
</evidence>
<feature type="compositionally biased region" description="Acidic residues" evidence="14">
    <location>
        <begin position="336"/>
        <end position="356"/>
    </location>
</feature>
<gene>
    <name evidence="17" type="ORF">GOP47_0008305</name>
</gene>
<keyword evidence="8 11" id="KW-0371">Homeobox</keyword>
<evidence type="ECO:0000256" key="5">
    <source>
        <dbReference type="ARBA" id="ARBA00022833"/>
    </source>
</evidence>
<dbReference type="GO" id="GO:0003682">
    <property type="term" value="F:chromatin binding"/>
    <property type="evidence" value="ECO:0007669"/>
    <property type="project" value="TreeGrafter"/>
</dbReference>
<keyword evidence="5" id="KW-0862">Zinc</keyword>
<dbReference type="SUPFAM" id="SSF57903">
    <property type="entry name" value="FYVE/PHD zinc finger"/>
    <property type="match status" value="1"/>
</dbReference>
<feature type="compositionally biased region" description="Basic and acidic residues" evidence="14">
    <location>
        <begin position="493"/>
        <end position="516"/>
    </location>
</feature>
<protein>
    <submittedName>
        <fullName evidence="17">Uncharacterized protein</fullName>
    </submittedName>
</protein>
<dbReference type="PROSITE" id="PS50016">
    <property type="entry name" value="ZF_PHD_2"/>
    <property type="match status" value="1"/>
</dbReference>
<evidence type="ECO:0000256" key="7">
    <source>
        <dbReference type="ARBA" id="ARBA00023125"/>
    </source>
</evidence>
<comment type="subcellular location">
    <subcellularLocation>
        <location evidence="1 11 13">Nucleus</location>
    </subcellularLocation>
</comment>
<dbReference type="GO" id="GO:0003677">
    <property type="term" value="F:DNA binding"/>
    <property type="evidence" value="ECO:0007669"/>
    <property type="project" value="UniProtKB-UniRule"/>
</dbReference>
<dbReference type="PANTHER" id="PTHR12628">
    <property type="entry name" value="POLYCOMB-LIKE TRANSCRIPTION FACTOR"/>
    <property type="match status" value="1"/>
</dbReference>
<keyword evidence="3" id="KW-0479">Metal-binding</keyword>
<feature type="domain" description="PHD-type" evidence="15">
    <location>
        <begin position="165"/>
        <end position="222"/>
    </location>
</feature>
<evidence type="ECO:0000256" key="6">
    <source>
        <dbReference type="ARBA" id="ARBA00023015"/>
    </source>
</evidence>
<dbReference type="GO" id="GO:0045814">
    <property type="term" value="P:negative regulation of gene expression, epigenetic"/>
    <property type="evidence" value="ECO:0007669"/>
    <property type="project" value="TreeGrafter"/>
</dbReference>
<accession>A0A9D4ZKJ6</accession>
<evidence type="ECO:0000313" key="17">
    <source>
        <dbReference type="EMBL" id="KAI5076240.1"/>
    </source>
</evidence>
<dbReference type="PANTHER" id="PTHR12628:SF10">
    <property type="entry name" value="HOMEOBOX DOMAIN-CONTAINING PROTEIN"/>
    <property type="match status" value="1"/>
</dbReference>
<name>A0A9D4ZKJ6_ADICA</name>
<comment type="similarity">
    <text evidence="2">Belongs to the PHD-associated homeobox family.</text>
</comment>
<evidence type="ECO:0000313" key="18">
    <source>
        <dbReference type="Proteomes" id="UP000886520"/>
    </source>
</evidence>
<dbReference type="InterPro" id="IPR009057">
    <property type="entry name" value="Homeodomain-like_sf"/>
</dbReference>
<dbReference type="PROSITE" id="PS01359">
    <property type="entry name" value="ZF_PHD_1"/>
    <property type="match status" value="1"/>
</dbReference>
<evidence type="ECO:0000259" key="15">
    <source>
        <dbReference type="PROSITE" id="PS50016"/>
    </source>
</evidence>
<dbReference type="Pfam" id="PF00628">
    <property type="entry name" value="PHD"/>
    <property type="match status" value="1"/>
</dbReference>